<gene>
    <name evidence="1" type="ORF">KAF25_001434</name>
</gene>
<comment type="caution">
    <text evidence="1">The sequence shown here is derived from an EMBL/GenBank/DDBJ whole genome shotgun (WGS) entry which is preliminary data.</text>
</comment>
<evidence type="ECO:0000313" key="2">
    <source>
        <dbReference type="Proteomes" id="UP000782241"/>
    </source>
</evidence>
<keyword evidence="2" id="KW-1185">Reference proteome</keyword>
<dbReference type="AlphaFoldDB" id="A0A9P7HBR9"/>
<dbReference type="Proteomes" id="UP000782241">
    <property type="component" value="Unassembled WGS sequence"/>
</dbReference>
<reference evidence="1" key="1">
    <citation type="submission" date="2021-04" db="EMBL/GenBank/DDBJ databases">
        <title>Draft genome of Fusarium avenaceum strain F156N33, isolated from an atmospheric sample in Virginia.</title>
        <authorList>
            <person name="Yang S."/>
            <person name="Vinatzer B.A."/>
            <person name="Coleman J."/>
        </authorList>
    </citation>
    <scope>NUCLEOTIDE SEQUENCE</scope>
    <source>
        <strain evidence="1">F156N33</strain>
    </source>
</reference>
<name>A0A9P7HBR9_9HYPO</name>
<organism evidence="1 2">
    <name type="scientific">Fusarium avenaceum</name>
    <dbReference type="NCBI Taxonomy" id="40199"/>
    <lineage>
        <taxon>Eukaryota</taxon>
        <taxon>Fungi</taxon>
        <taxon>Dikarya</taxon>
        <taxon>Ascomycota</taxon>
        <taxon>Pezizomycotina</taxon>
        <taxon>Sordariomycetes</taxon>
        <taxon>Hypocreomycetidae</taxon>
        <taxon>Hypocreales</taxon>
        <taxon>Nectriaceae</taxon>
        <taxon>Fusarium</taxon>
        <taxon>Fusarium tricinctum species complex</taxon>
    </lineage>
</organism>
<evidence type="ECO:0000313" key="1">
    <source>
        <dbReference type="EMBL" id="KAG5663498.1"/>
    </source>
</evidence>
<sequence length="431" mass="48286">MEIASSDSLTRILSAADGLLASLIFLEVAPPIMNQHHYNVIPQAQQNPESWTVLSNIQIELEACRVSVVTEIAVLGFTGLDTTLDSFVNFTPFCEAALDSFRNTLTGTPPNTLGDVIALYSLSQITSCYLRNKGNANVLDILSNIDIWESTFSDPGHWRAFNDLVQVLRRKTVSSSQPYSPSSLHSPQAPADSSIPAHWTCQEIPSEFSWQCNFEDFSWEENHLMPDSLVLPNLQFSSQDEQNDHTILEGTLGTPLSAPQGPLLAGDLQNLQGSAIITNLAHFLEECGDLLQILSGHRVTNRSSPGTSTSEKQSEVQTAIKSSFIQPLQINKFFVDNLSAQRLLVVADRFVELGYFRSIDETRRYLINVGSAVLSHDSDLFEFFRSVFRKARRRQFRSAPPKPRFQCHMCRKDFTTKYNKNRHVRKSNCLA</sequence>
<proteinExistence type="predicted"/>
<protein>
    <recommendedName>
        <fullName evidence="3">C2H2-type domain-containing protein</fullName>
    </recommendedName>
</protein>
<evidence type="ECO:0008006" key="3">
    <source>
        <dbReference type="Google" id="ProtNLM"/>
    </source>
</evidence>
<dbReference type="EMBL" id="JAGPUO010000004">
    <property type="protein sequence ID" value="KAG5663498.1"/>
    <property type="molecule type" value="Genomic_DNA"/>
</dbReference>
<accession>A0A9P7HBR9</accession>